<evidence type="ECO:0000313" key="2">
    <source>
        <dbReference type="EMBL" id="KAF2430608.1"/>
    </source>
</evidence>
<dbReference type="InterPro" id="IPR010730">
    <property type="entry name" value="HET"/>
</dbReference>
<sequence length="569" mass="64727">MKSQYPLEPYQYSDLLSSYRILELLTGKPTEPIRCFLHTVHWPNCPKFEAVSYAWGDPNTKTPIHCHGKRLDITTNLHSALLRLRYEYQSRFLWADAICTNQSNNQERGTQVAQMRKIYEAAVLVWVGSDGEVPQAKVASVAVTKISDAICEKLGISMSDLSKYSDMYNDFVFKNRDRLPRPEDITLGDEATWESLVWLYSQPYYTRVWVVQEINSNPLRIVYCGAERMDWDRLQLVAGYIIAESAWSKKYGFSKAYCWWGGRMTASGFSRAENWLQMMYLASNFDCSDLRDQIFGLSGLIKSTEGANLLRPDYSKTTREVYRDSVEAAFLDFQNTDILNYTPGTEMARSWPAGNTKVVWKIDKEANILHLTGVIADILKLVEPYNENYFCNSKLESEDGRQSLNESWSRIFRTVQTNESHIPVARATLTALATSISFGLDENADPADEKQLLLNFVAYLNIALEAETFNRCIPADLATEAAKGDGKAFGKPVWDFDYLEFTLFITTGGLLGCTTAINKLEDIVFIPLGSTYPLILRPEDSHYTIRGFAFVYQRMIGKVPTASESVEIW</sequence>
<evidence type="ECO:0000259" key="1">
    <source>
        <dbReference type="Pfam" id="PF06985"/>
    </source>
</evidence>
<proteinExistence type="predicted"/>
<dbReference type="OrthoDB" id="2157530at2759"/>
<comment type="caution">
    <text evidence="2">The sequence shown here is derived from an EMBL/GenBank/DDBJ whole genome shotgun (WGS) entry which is preliminary data.</text>
</comment>
<dbReference type="Proteomes" id="UP000800235">
    <property type="component" value="Unassembled WGS sequence"/>
</dbReference>
<accession>A0A9P4NSJ0</accession>
<dbReference type="PANTHER" id="PTHR24148:SF64">
    <property type="entry name" value="HETEROKARYON INCOMPATIBILITY DOMAIN-CONTAINING PROTEIN"/>
    <property type="match status" value="1"/>
</dbReference>
<reference evidence="2" key="1">
    <citation type="journal article" date="2020" name="Stud. Mycol.">
        <title>101 Dothideomycetes genomes: a test case for predicting lifestyles and emergence of pathogens.</title>
        <authorList>
            <person name="Haridas S."/>
            <person name="Albert R."/>
            <person name="Binder M."/>
            <person name="Bloem J."/>
            <person name="Labutti K."/>
            <person name="Salamov A."/>
            <person name="Andreopoulos B."/>
            <person name="Baker S."/>
            <person name="Barry K."/>
            <person name="Bills G."/>
            <person name="Bluhm B."/>
            <person name="Cannon C."/>
            <person name="Castanera R."/>
            <person name="Culley D."/>
            <person name="Daum C."/>
            <person name="Ezra D."/>
            <person name="Gonzalez J."/>
            <person name="Henrissat B."/>
            <person name="Kuo A."/>
            <person name="Liang C."/>
            <person name="Lipzen A."/>
            <person name="Lutzoni F."/>
            <person name="Magnuson J."/>
            <person name="Mondo S."/>
            <person name="Nolan M."/>
            <person name="Ohm R."/>
            <person name="Pangilinan J."/>
            <person name="Park H.-J."/>
            <person name="Ramirez L."/>
            <person name="Alfaro M."/>
            <person name="Sun H."/>
            <person name="Tritt A."/>
            <person name="Yoshinaga Y."/>
            <person name="Zwiers L.-H."/>
            <person name="Turgeon B."/>
            <person name="Goodwin S."/>
            <person name="Spatafora J."/>
            <person name="Crous P."/>
            <person name="Grigoriev I."/>
        </authorList>
    </citation>
    <scope>NUCLEOTIDE SEQUENCE</scope>
    <source>
        <strain evidence="2">CBS 130266</strain>
    </source>
</reference>
<dbReference type="PANTHER" id="PTHR24148">
    <property type="entry name" value="ANKYRIN REPEAT DOMAIN-CONTAINING PROTEIN 39 HOMOLOG-RELATED"/>
    <property type="match status" value="1"/>
</dbReference>
<gene>
    <name evidence="2" type="ORF">EJ08DRAFT_679140</name>
</gene>
<dbReference type="Pfam" id="PF06985">
    <property type="entry name" value="HET"/>
    <property type="match status" value="1"/>
</dbReference>
<evidence type="ECO:0000313" key="3">
    <source>
        <dbReference type="Proteomes" id="UP000800235"/>
    </source>
</evidence>
<organism evidence="2 3">
    <name type="scientific">Tothia fuscella</name>
    <dbReference type="NCBI Taxonomy" id="1048955"/>
    <lineage>
        <taxon>Eukaryota</taxon>
        <taxon>Fungi</taxon>
        <taxon>Dikarya</taxon>
        <taxon>Ascomycota</taxon>
        <taxon>Pezizomycotina</taxon>
        <taxon>Dothideomycetes</taxon>
        <taxon>Pleosporomycetidae</taxon>
        <taxon>Venturiales</taxon>
        <taxon>Cylindrosympodiaceae</taxon>
        <taxon>Tothia</taxon>
    </lineage>
</organism>
<dbReference type="AlphaFoldDB" id="A0A9P4NSJ0"/>
<name>A0A9P4NSJ0_9PEZI</name>
<keyword evidence="3" id="KW-1185">Reference proteome</keyword>
<dbReference type="EMBL" id="MU007038">
    <property type="protein sequence ID" value="KAF2430608.1"/>
    <property type="molecule type" value="Genomic_DNA"/>
</dbReference>
<feature type="domain" description="Heterokaryon incompatibility" evidence="1">
    <location>
        <begin position="48"/>
        <end position="213"/>
    </location>
</feature>
<dbReference type="InterPro" id="IPR052895">
    <property type="entry name" value="HetReg/Transcr_Mod"/>
</dbReference>
<protein>
    <recommendedName>
        <fullName evidence="1">Heterokaryon incompatibility domain-containing protein</fullName>
    </recommendedName>
</protein>